<dbReference type="InterPro" id="IPR011049">
    <property type="entry name" value="Serralysin-like_metalloprot_C"/>
</dbReference>
<name>F1ZBF7_9SPHN</name>
<dbReference type="Pfam" id="PF00353">
    <property type="entry name" value="HemolysinCabind"/>
    <property type="match status" value="2"/>
</dbReference>
<dbReference type="InterPro" id="IPR018511">
    <property type="entry name" value="Hemolysin-typ_Ca-bd_CS"/>
</dbReference>
<keyword evidence="2" id="KW-0964">Secreted</keyword>
<proteinExistence type="predicted"/>
<dbReference type="Gene3D" id="2.130.10.10">
    <property type="entry name" value="YVTN repeat-like/Quinoprotein amine dehydrogenase"/>
    <property type="match status" value="1"/>
</dbReference>
<dbReference type="PANTHER" id="PTHR38340">
    <property type="entry name" value="S-LAYER PROTEIN"/>
    <property type="match status" value="1"/>
</dbReference>
<dbReference type="STRING" id="983920.Y88_0197"/>
<dbReference type="Gene3D" id="2.150.10.10">
    <property type="entry name" value="Serralysin-like metalloprotease, C-terminal"/>
    <property type="match status" value="2"/>
</dbReference>
<reference evidence="3 4" key="1">
    <citation type="journal article" date="2012" name="J. Bacteriol.">
        <title>Draft Genome Sequence of Novosphingobium nitrogenifigens Y88T.</title>
        <authorList>
            <person name="Strabala T.J."/>
            <person name="Macdonald L."/>
            <person name="Liu V."/>
            <person name="Smit A.M."/>
        </authorList>
    </citation>
    <scope>NUCLEOTIDE SEQUENCE [LARGE SCALE GENOMIC DNA]</scope>
    <source>
        <strain evidence="3 4">DSM 19370</strain>
    </source>
</reference>
<accession>F1ZBF7</accession>
<evidence type="ECO:0000313" key="4">
    <source>
        <dbReference type="Proteomes" id="UP000004728"/>
    </source>
</evidence>
<comment type="caution">
    <text evidence="3">The sequence shown here is derived from an EMBL/GenBank/DDBJ whole genome shotgun (WGS) entry which is preliminary data.</text>
</comment>
<sequence>MLVGTNGYENFVVSPDSKDIFVAGNDGYVREYSSSTGSLLNKWLVGNNLGGIAISHDGTQLVITEQTPVSTSQSNMWTSNVTVDAVYQVDVASGYVQTYQYTATGSNYTFAGVSFTDDNTVILSENILPGWSGWAPLVKLDLNTVTFSAFGNFYSGLGSAPSLVQSATGTNILVGQLGLSSADYFLINSSGTTIANTTDYQNGVMGYANEIEAFVGSGSTGRIAIVTGGGLHLYDGAFHYIANLATSYPDLGYSAGITFNADGSILYAIDTKTNEIDGIALENGIIVQHIAIGGSYTFSTLKWGSELTLLNDGHTFLLSTTSGIVEVDAPTTNIPTDHADKLNGTAQDDVIAGLKGADIIHGWGGNDTIYGDGGADKLNGDNGNDILFGGAGTDELRGGSGNDILVGGTGKDVLYGGKGADSFYFVAGDTGKTRVTADVIADFNHAEHDIIDLSAIDTNVSRGGLQPFKFIGDAAFSASGQQIAGELHYVHADGMTYVEGDMNGDGKADLVIALKGTIDLVASDFLL</sequence>
<dbReference type="GO" id="GO:0005576">
    <property type="term" value="C:extracellular region"/>
    <property type="evidence" value="ECO:0007669"/>
    <property type="project" value="UniProtKB-SubCell"/>
</dbReference>
<protein>
    <submittedName>
        <fullName evidence="3">Rhizobiocin/RTX toxin and hemolysin-type calcium binding protein</fullName>
    </submittedName>
</protein>
<dbReference type="SUPFAM" id="SSF82171">
    <property type="entry name" value="DPP6 N-terminal domain-like"/>
    <property type="match status" value="1"/>
</dbReference>
<gene>
    <name evidence="3" type="ORF">Y88_0197</name>
</gene>
<dbReference type="SUPFAM" id="SSF51120">
    <property type="entry name" value="beta-Roll"/>
    <property type="match status" value="1"/>
</dbReference>
<dbReference type="PROSITE" id="PS00330">
    <property type="entry name" value="HEMOLYSIN_CALCIUM"/>
    <property type="match status" value="3"/>
</dbReference>
<dbReference type="InterPro" id="IPR050557">
    <property type="entry name" value="RTX_toxin/Mannuronan_C5-epim"/>
</dbReference>
<dbReference type="EMBL" id="AEWJ01000044">
    <property type="protein sequence ID" value="EGD58145.1"/>
    <property type="molecule type" value="Genomic_DNA"/>
</dbReference>
<dbReference type="Proteomes" id="UP000004728">
    <property type="component" value="Unassembled WGS sequence"/>
</dbReference>
<dbReference type="AlphaFoldDB" id="F1ZBF7"/>
<organism evidence="3 4">
    <name type="scientific">Novosphingobium nitrogenifigens DSM 19370</name>
    <dbReference type="NCBI Taxonomy" id="983920"/>
    <lineage>
        <taxon>Bacteria</taxon>
        <taxon>Pseudomonadati</taxon>
        <taxon>Pseudomonadota</taxon>
        <taxon>Alphaproteobacteria</taxon>
        <taxon>Sphingomonadales</taxon>
        <taxon>Sphingomonadaceae</taxon>
        <taxon>Novosphingobium</taxon>
    </lineage>
</organism>
<dbReference type="OrthoDB" id="6769681at2"/>
<evidence type="ECO:0000256" key="1">
    <source>
        <dbReference type="ARBA" id="ARBA00004613"/>
    </source>
</evidence>
<dbReference type="HOGENOM" id="CLU_516617_0_0_5"/>
<evidence type="ECO:0000313" key="3">
    <source>
        <dbReference type="EMBL" id="EGD58145.1"/>
    </source>
</evidence>
<dbReference type="InterPro" id="IPR001343">
    <property type="entry name" value="Hemolysn_Ca-bd"/>
</dbReference>
<dbReference type="PRINTS" id="PR00313">
    <property type="entry name" value="CABNDNGRPT"/>
</dbReference>
<dbReference type="GO" id="GO:0005509">
    <property type="term" value="F:calcium ion binding"/>
    <property type="evidence" value="ECO:0007669"/>
    <property type="project" value="InterPro"/>
</dbReference>
<comment type="subcellular location">
    <subcellularLocation>
        <location evidence="1">Secreted</location>
    </subcellularLocation>
</comment>
<dbReference type="InterPro" id="IPR015943">
    <property type="entry name" value="WD40/YVTN_repeat-like_dom_sf"/>
</dbReference>
<dbReference type="InParanoid" id="F1ZBF7"/>
<dbReference type="PANTHER" id="PTHR38340:SF1">
    <property type="entry name" value="S-LAYER PROTEIN"/>
    <property type="match status" value="1"/>
</dbReference>
<dbReference type="eggNOG" id="COG2931">
    <property type="taxonomic scope" value="Bacteria"/>
</dbReference>
<keyword evidence="4" id="KW-1185">Reference proteome</keyword>
<evidence type="ECO:0000256" key="2">
    <source>
        <dbReference type="ARBA" id="ARBA00022525"/>
    </source>
</evidence>